<feature type="region of interest" description="Disordered" evidence="5">
    <location>
        <begin position="311"/>
        <end position="361"/>
    </location>
</feature>
<evidence type="ECO:0000313" key="6">
    <source>
        <dbReference type="Proteomes" id="UP000025227"/>
    </source>
</evidence>
<dbReference type="GO" id="GO:0045048">
    <property type="term" value="P:protein insertion into ER membrane"/>
    <property type="evidence" value="ECO:0007669"/>
    <property type="project" value="InterPro"/>
</dbReference>
<proteinExistence type="inferred from homology"/>
<sequence length="361" mass="41265">MSQPSRLEKKAQDCIDRGEFYEAHQVYRTLYFRKTQQEQYDELLQILCNGSKKLGDVKEALSALDLAELYAETLLKSKSEPSEKIFEQLSSLLMQLCDPSFPIPSADSLNKFISTCVKWSQTVASRRRERKHGLSELHYVIAQAFLHHRNYVNARNHMLFADHPEEFAKLLHTIREEGGSKSSEAEIFCVLPFLQLLAMHRVHTASKLLTAYLAILNESPSCNGCRQELFNFLKMLCSALNLHDVKLFDHLVEAYKPHLDVDPTYHSYLEKIGQIFFGNPPKNKNDSFGGLFGNILKGVLGEKKEEDEIFSDSDFEAGSIHTGRSETEDAYETAEESEMTECDRQNPPPKRATEEIFDDLD</sequence>
<dbReference type="Gene3D" id="1.25.40.10">
    <property type="entry name" value="Tetratricopeptide repeat domain"/>
    <property type="match status" value="1"/>
</dbReference>
<dbReference type="OrthoDB" id="10252405at2759"/>
<evidence type="ECO:0000256" key="3">
    <source>
        <dbReference type="ARBA" id="ARBA00022448"/>
    </source>
</evidence>
<evidence type="ECO:0000256" key="1">
    <source>
        <dbReference type="ARBA" id="ARBA00004514"/>
    </source>
</evidence>
<reference evidence="7" key="1">
    <citation type="submission" date="2020-12" db="UniProtKB">
        <authorList>
            <consortium name="WormBaseParasite"/>
        </authorList>
    </citation>
    <scope>IDENTIFICATION</scope>
    <source>
        <strain evidence="7">MHco3</strain>
    </source>
</reference>
<name>A0A7I4Y2X6_HAECO</name>
<dbReference type="InterPro" id="IPR007317">
    <property type="entry name" value="GET4"/>
</dbReference>
<dbReference type="OMA" id="LMDMMGM"/>
<dbReference type="InterPro" id="IPR011990">
    <property type="entry name" value="TPR-like_helical_dom_sf"/>
</dbReference>
<comment type="similarity">
    <text evidence="2">Belongs to the GET4 family.</text>
</comment>
<dbReference type="Pfam" id="PF04190">
    <property type="entry name" value="GET4"/>
    <property type="match status" value="1"/>
</dbReference>
<evidence type="ECO:0000313" key="7">
    <source>
        <dbReference type="WBParaSite" id="HCON_00041870-00001"/>
    </source>
</evidence>
<dbReference type="Proteomes" id="UP000025227">
    <property type="component" value="Unplaced"/>
</dbReference>
<comment type="subcellular location">
    <subcellularLocation>
        <location evidence="1">Cytoplasm</location>
        <location evidence="1">Cytosol</location>
    </subcellularLocation>
</comment>
<dbReference type="PANTHER" id="PTHR12875">
    <property type="entry name" value="GOLGI TO ER TRAFFIC PROTEIN 4 HOMOLOG"/>
    <property type="match status" value="1"/>
</dbReference>
<evidence type="ECO:0000256" key="4">
    <source>
        <dbReference type="ARBA" id="ARBA00022490"/>
    </source>
</evidence>
<dbReference type="GO" id="GO:0071818">
    <property type="term" value="C:BAT3 complex"/>
    <property type="evidence" value="ECO:0007669"/>
    <property type="project" value="TreeGrafter"/>
</dbReference>
<organism evidence="6 7">
    <name type="scientific">Haemonchus contortus</name>
    <name type="common">Barber pole worm</name>
    <dbReference type="NCBI Taxonomy" id="6289"/>
    <lineage>
        <taxon>Eukaryota</taxon>
        <taxon>Metazoa</taxon>
        <taxon>Ecdysozoa</taxon>
        <taxon>Nematoda</taxon>
        <taxon>Chromadorea</taxon>
        <taxon>Rhabditida</taxon>
        <taxon>Rhabditina</taxon>
        <taxon>Rhabditomorpha</taxon>
        <taxon>Strongyloidea</taxon>
        <taxon>Trichostrongylidae</taxon>
        <taxon>Haemonchus</taxon>
    </lineage>
</organism>
<keyword evidence="3" id="KW-0813">Transport</keyword>
<dbReference type="FunFam" id="1.25.40.10:FF:000060">
    <property type="entry name" value="Golgi to ER traffic protein 4 homolog"/>
    <property type="match status" value="1"/>
</dbReference>
<accession>A0A7I4Y2X6</accession>
<dbReference type="AlphaFoldDB" id="A0A7I4Y2X6"/>
<evidence type="ECO:0000256" key="2">
    <source>
        <dbReference type="ARBA" id="ARBA00005351"/>
    </source>
</evidence>
<protein>
    <submittedName>
        <fullName evidence="7">Golgi to ER traffic protein 4 homolog</fullName>
    </submittedName>
</protein>
<keyword evidence="4" id="KW-0963">Cytoplasm</keyword>
<evidence type="ECO:0000256" key="5">
    <source>
        <dbReference type="SAM" id="MobiDB-lite"/>
    </source>
</evidence>
<keyword evidence="6" id="KW-1185">Reference proteome</keyword>
<dbReference type="PANTHER" id="PTHR12875:SF0">
    <property type="entry name" value="GOLGI TO ER TRAFFIC PROTEIN 4 HOMOLOG"/>
    <property type="match status" value="1"/>
</dbReference>
<feature type="compositionally biased region" description="Acidic residues" evidence="5">
    <location>
        <begin position="328"/>
        <end position="340"/>
    </location>
</feature>
<dbReference type="WBParaSite" id="HCON_00041870-00001">
    <property type="protein sequence ID" value="HCON_00041870-00001"/>
    <property type="gene ID" value="HCON_00041870"/>
</dbReference>